<keyword evidence="1" id="KW-0732">Signal</keyword>
<name>A0A1M7QEA7_9BACT</name>
<dbReference type="STRING" id="388280.SAMN04488057_11718"/>
<dbReference type="RefSeq" id="WP_073097226.1">
    <property type="nucleotide sequence ID" value="NZ_FRCY01000017.1"/>
</dbReference>
<dbReference type="Proteomes" id="UP000184513">
    <property type="component" value="Unassembled WGS sequence"/>
</dbReference>
<evidence type="ECO:0000313" key="2">
    <source>
        <dbReference type="EMBL" id="SHN29257.1"/>
    </source>
</evidence>
<feature type="signal peptide" evidence="1">
    <location>
        <begin position="1"/>
        <end position="29"/>
    </location>
</feature>
<organism evidence="2 3">
    <name type="scientific">Cyclobacterium lianum</name>
    <dbReference type="NCBI Taxonomy" id="388280"/>
    <lineage>
        <taxon>Bacteria</taxon>
        <taxon>Pseudomonadati</taxon>
        <taxon>Bacteroidota</taxon>
        <taxon>Cytophagia</taxon>
        <taxon>Cytophagales</taxon>
        <taxon>Cyclobacteriaceae</taxon>
        <taxon>Cyclobacterium</taxon>
    </lineage>
</organism>
<protein>
    <recommendedName>
        <fullName evidence="4">NVEALA protein</fullName>
    </recommendedName>
</protein>
<reference evidence="2 3" key="1">
    <citation type="submission" date="2016-11" db="EMBL/GenBank/DDBJ databases">
        <authorList>
            <person name="Jaros S."/>
            <person name="Januszkiewicz K."/>
            <person name="Wedrychowicz H."/>
        </authorList>
    </citation>
    <scope>NUCLEOTIDE SEQUENCE [LARGE SCALE GENOMIC DNA]</scope>
    <source>
        <strain evidence="2 3">CGMCC 1.6102</strain>
    </source>
</reference>
<gene>
    <name evidence="2" type="ORF">SAMN04488057_11718</name>
</gene>
<dbReference type="OrthoDB" id="1520013at2"/>
<feature type="chain" id="PRO_5009928825" description="NVEALA protein" evidence="1">
    <location>
        <begin position="30"/>
        <end position="79"/>
    </location>
</feature>
<evidence type="ECO:0000256" key="1">
    <source>
        <dbReference type="SAM" id="SignalP"/>
    </source>
</evidence>
<sequence>MKKWVNNSKKGMAVFGAAAFMLLAGWQFGVSEDENAQEKEEIVAYASSGTPCGGPKHEATFMCLSLNTINCKDTSGCQD</sequence>
<dbReference type="EMBL" id="FRCY01000017">
    <property type="protein sequence ID" value="SHN29257.1"/>
    <property type="molecule type" value="Genomic_DNA"/>
</dbReference>
<keyword evidence="3" id="KW-1185">Reference proteome</keyword>
<proteinExistence type="predicted"/>
<dbReference type="AlphaFoldDB" id="A0A1M7QEA7"/>
<evidence type="ECO:0008006" key="4">
    <source>
        <dbReference type="Google" id="ProtNLM"/>
    </source>
</evidence>
<evidence type="ECO:0000313" key="3">
    <source>
        <dbReference type="Proteomes" id="UP000184513"/>
    </source>
</evidence>
<accession>A0A1M7QEA7</accession>